<keyword evidence="2" id="KW-0456">Lyase</keyword>
<evidence type="ECO:0000256" key="2">
    <source>
        <dbReference type="ARBA" id="ARBA00023239"/>
    </source>
</evidence>
<dbReference type="InterPro" id="IPR002762">
    <property type="entry name" value="CbiX-like"/>
</dbReference>
<dbReference type="Proteomes" id="UP000765845">
    <property type="component" value="Unassembled WGS sequence"/>
</dbReference>
<sequence length="299" mass="33463">MNEVVLLVGHGSRQQQGNREIERLADLWRASRPDLHIEVCFIEFAEVMLSQGLSRAANNARRVIVVPLILNAAGHVKMEIPEHVAEARQQHPGVEFVLMPHLGANDGILAILKRQLREAMNELDVPDPQTTGVILLGRGASDRQANGEVAKMARWLQEDTRHELVDIAFTGITWPRLERVVQRHAQLGMMQIVVLPYYLFTGTLIERIERQVANLTRQYPQLRFAQGHYFGFEPEIIDLLNQRVADAAAGQPTSALSCDGCKYRELAAELGHGHSHDHSHAPHHPQQEEVAALIPEASC</sequence>
<evidence type="ECO:0000313" key="3">
    <source>
        <dbReference type="EMBL" id="NKI19324.1"/>
    </source>
</evidence>
<keyword evidence="4" id="KW-1185">Reference proteome</keyword>
<dbReference type="CDD" id="cd03416">
    <property type="entry name" value="CbiX_SirB_N"/>
    <property type="match status" value="1"/>
</dbReference>
<dbReference type="Pfam" id="PF01903">
    <property type="entry name" value="CbiX"/>
    <property type="match status" value="2"/>
</dbReference>
<accession>A0ABX1GJB5</accession>
<protein>
    <submittedName>
        <fullName evidence="3">Sirohydrochlorin chelatase</fullName>
    </submittedName>
</protein>
<comment type="caution">
    <text evidence="3">The sequence shown here is derived from an EMBL/GenBank/DDBJ whole genome shotgun (WGS) entry which is preliminary data.</text>
</comment>
<proteinExistence type="predicted"/>
<dbReference type="SUPFAM" id="SSF53800">
    <property type="entry name" value="Chelatase"/>
    <property type="match status" value="1"/>
</dbReference>
<dbReference type="PANTHER" id="PTHR33542:SF3">
    <property type="entry name" value="SIROHYDROCHLORIN FERROCHELATASE, CHLOROPLASTIC"/>
    <property type="match status" value="1"/>
</dbReference>
<dbReference type="InterPro" id="IPR050963">
    <property type="entry name" value="Sirohydro_Cobaltochel/CbiX"/>
</dbReference>
<dbReference type="EMBL" id="JAAWWK010000007">
    <property type="protein sequence ID" value="NKI19324.1"/>
    <property type="molecule type" value="Genomic_DNA"/>
</dbReference>
<evidence type="ECO:0000256" key="1">
    <source>
        <dbReference type="ARBA" id="ARBA00022723"/>
    </source>
</evidence>
<keyword evidence="1" id="KW-0479">Metal-binding</keyword>
<evidence type="ECO:0000313" key="4">
    <source>
        <dbReference type="Proteomes" id="UP000765845"/>
    </source>
</evidence>
<organism evidence="3 4">
    <name type="scientific">Spongiibacter thalassae</name>
    <dbReference type="NCBI Taxonomy" id="2721624"/>
    <lineage>
        <taxon>Bacteria</taxon>
        <taxon>Pseudomonadati</taxon>
        <taxon>Pseudomonadota</taxon>
        <taxon>Gammaproteobacteria</taxon>
        <taxon>Cellvibrionales</taxon>
        <taxon>Spongiibacteraceae</taxon>
        <taxon>Spongiibacter</taxon>
    </lineage>
</organism>
<dbReference type="RefSeq" id="WP_168451844.1">
    <property type="nucleotide sequence ID" value="NZ_JAAWWK010000007.1"/>
</dbReference>
<reference evidence="3 4" key="1">
    <citation type="submission" date="2020-04" db="EMBL/GenBank/DDBJ databases">
        <authorList>
            <person name="Yoon J."/>
        </authorList>
    </citation>
    <scope>NUCLEOTIDE SEQUENCE [LARGE SCALE GENOMIC DNA]</scope>
    <source>
        <strain evidence="3 4">KMU-166</strain>
    </source>
</reference>
<gene>
    <name evidence="3" type="ORF">HCU74_18100</name>
</gene>
<name>A0ABX1GJB5_9GAMM</name>
<dbReference type="PANTHER" id="PTHR33542">
    <property type="entry name" value="SIROHYDROCHLORIN FERROCHELATASE, CHLOROPLASTIC"/>
    <property type="match status" value="1"/>
</dbReference>
<dbReference type="Gene3D" id="3.40.50.1400">
    <property type="match status" value="2"/>
</dbReference>
<dbReference type="CDD" id="cd03414">
    <property type="entry name" value="CbiX_SirB_C"/>
    <property type="match status" value="1"/>
</dbReference>